<feature type="non-terminal residue" evidence="1">
    <location>
        <position position="1"/>
    </location>
</feature>
<dbReference type="Gene3D" id="3.30.420.10">
    <property type="entry name" value="Ribonuclease H-like superfamily/Ribonuclease H"/>
    <property type="match status" value="1"/>
</dbReference>
<evidence type="ECO:0000313" key="1">
    <source>
        <dbReference type="EMBL" id="KAF9478265.1"/>
    </source>
</evidence>
<name>A0A9P5Z1X6_9AGAR</name>
<accession>A0A9P5Z1X6</accession>
<gene>
    <name evidence="1" type="ORF">BDN70DRAFT_809098</name>
</gene>
<dbReference type="Proteomes" id="UP000807469">
    <property type="component" value="Unassembled WGS sequence"/>
</dbReference>
<comment type="caution">
    <text evidence="1">The sequence shown here is derived from an EMBL/GenBank/DDBJ whole genome shotgun (WGS) entry which is preliminary data.</text>
</comment>
<dbReference type="InterPro" id="IPR036397">
    <property type="entry name" value="RNaseH_sf"/>
</dbReference>
<keyword evidence="2" id="KW-1185">Reference proteome</keyword>
<protein>
    <recommendedName>
        <fullName evidence="3">Transposase</fullName>
    </recommendedName>
</protein>
<dbReference type="OrthoDB" id="2993955at2759"/>
<dbReference type="GO" id="GO:0003676">
    <property type="term" value="F:nucleic acid binding"/>
    <property type="evidence" value="ECO:0007669"/>
    <property type="project" value="InterPro"/>
</dbReference>
<dbReference type="AlphaFoldDB" id="A0A9P5Z1X6"/>
<evidence type="ECO:0008006" key="3">
    <source>
        <dbReference type="Google" id="ProtNLM"/>
    </source>
</evidence>
<dbReference type="EMBL" id="MU155238">
    <property type="protein sequence ID" value="KAF9478265.1"/>
    <property type="molecule type" value="Genomic_DNA"/>
</dbReference>
<organism evidence="1 2">
    <name type="scientific">Pholiota conissans</name>
    <dbReference type="NCBI Taxonomy" id="109636"/>
    <lineage>
        <taxon>Eukaryota</taxon>
        <taxon>Fungi</taxon>
        <taxon>Dikarya</taxon>
        <taxon>Basidiomycota</taxon>
        <taxon>Agaricomycotina</taxon>
        <taxon>Agaricomycetes</taxon>
        <taxon>Agaricomycetidae</taxon>
        <taxon>Agaricales</taxon>
        <taxon>Agaricineae</taxon>
        <taxon>Strophariaceae</taxon>
        <taxon>Pholiota</taxon>
    </lineage>
</organism>
<reference evidence="1" key="1">
    <citation type="submission" date="2020-11" db="EMBL/GenBank/DDBJ databases">
        <authorList>
            <consortium name="DOE Joint Genome Institute"/>
            <person name="Ahrendt S."/>
            <person name="Riley R."/>
            <person name="Andreopoulos W."/>
            <person name="Labutti K."/>
            <person name="Pangilinan J."/>
            <person name="Ruiz-Duenas F.J."/>
            <person name="Barrasa J.M."/>
            <person name="Sanchez-Garcia M."/>
            <person name="Camarero S."/>
            <person name="Miyauchi S."/>
            <person name="Serrano A."/>
            <person name="Linde D."/>
            <person name="Babiker R."/>
            <person name="Drula E."/>
            <person name="Ayuso-Fernandez I."/>
            <person name="Pacheco R."/>
            <person name="Padilla G."/>
            <person name="Ferreira P."/>
            <person name="Barriuso J."/>
            <person name="Kellner H."/>
            <person name="Castanera R."/>
            <person name="Alfaro M."/>
            <person name="Ramirez L."/>
            <person name="Pisabarro A.G."/>
            <person name="Kuo A."/>
            <person name="Tritt A."/>
            <person name="Lipzen A."/>
            <person name="He G."/>
            <person name="Yan M."/>
            <person name="Ng V."/>
            <person name="Cullen D."/>
            <person name="Martin F."/>
            <person name="Rosso M.-N."/>
            <person name="Henrissat B."/>
            <person name="Hibbett D."/>
            <person name="Martinez A.T."/>
            <person name="Grigoriev I.V."/>
        </authorList>
    </citation>
    <scope>NUCLEOTIDE SEQUENCE</scope>
    <source>
        <strain evidence="1">CIRM-BRFM 674</strain>
    </source>
</reference>
<sequence length="73" mass="9083">LHPTTVHRMFIRLGLPGWVCQKRPYLSKWQILGWKLWALSHLCRTMRFWKRVWYTDESKFNLFGSDGRRYCHW</sequence>
<evidence type="ECO:0000313" key="2">
    <source>
        <dbReference type="Proteomes" id="UP000807469"/>
    </source>
</evidence>
<proteinExistence type="predicted"/>